<dbReference type="InterPro" id="IPR000719">
    <property type="entry name" value="Prot_kinase_dom"/>
</dbReference>
<sequence length="299" mass="33703">MYLYYSEFYGGDWTDASTGKVTRVAIKALRGITHDEGELVKIRRRLLREISVWVPLDHPNITPFLGLITGFNGPLSTMVTPYYSKANINQYTQDNPDADRLPLIMGVARGLAHLHSLGVIHGNLGVHHILIDDNCCPRLSGFGRSRTIEALGFDIEFTGTGRYMAPELTFISDDITEPIPTADSSEDDTLPSGTTTILDPTLTKKSDIYAFAMVVIEILTSKPPFFYLHQEHLVVILVQDGKRPDRVRCLPTQFSDEIWQLMDDCWNHDPPARPEMPTTIRRLEEMCSNKLRAAWEEVG</sequence>
<reference evidence="2 3" key="1">
    <citation type="journal article" date="2016" name="Mol. Biol. Evol.">
        <title>Comparative Genomics of Early-Diverging Mushroom-Forming Fungi Provides Insights into the Origins of Lignocellulose Decay Capabilities.</title>
        <authorList>
            <person name="Nagy L.G."/>
            <person name="Riley R."/>
            <person name="Tritt A."/>
            <person name="Adam C."/>
            <person name="Daum C."/>
            <person name="Floudas D."/>
            <person name="Sun H."/>
            <person name="Yadav J.S."/>
            <person name="Pangilinan J."/>
            <person name="Larsson K.H."/>
            <person name="Matsuura K."/>
            <person name="Barry K."/>
            <person name="Labutti K."/>
            <person name="Kuo R."/>
            <person name="Ohm R.A."/>
            <person name="Bhattacharya S.S."/>
            <person name="Shirouzu T."/>
            <person name="Yoshinaga Y."/>
            <person name="Martin F.M."/>
            <person name="Grigoriev I.V."/>
            <person name="Hibbett D.S."/>
        </authorList>
    </citation>
    <scope>NUCLEOTIDE SEQUENCE [LARGE SCALE GENOMIC DNA]</scope>
    <source>
        <strain evidence="2 3">CBS 109695</strain>
    </source>
</reference>
<dbReference type="Pfam" id="PF07714">
    <property type="entry name" value="PK_Tyr_Ser-Thr"/>
    <property type="match status" value="2"/>
</dbReference>
<dbReference type="Gene3D" id="1.10.510.10">
    <property type="entry name" value="Transferase(Phosphotransferase) domain 1"/>
    <property type="match status" value="1"/>
</dbReference>
<evidence type="ECO:0000313" key="2">
    <source>
        <dbReference type="EMBL" id="KZP16479.1"/>
    </source>
</evidence>
<dbReference type="EMBL" id="KV417593">
    <property type="protein sequence ID" value="KZP16479.1"/>
    <property type="molecule type" value="Genomic_DNA"/>
</dbReference>
<dbReference type="PANTHER" id="PTHR44329">
    <property type="entry name" value="SERINE/THREONINE-PROTEIN KINASE TNNI3K-RELATED"/>
    <property type="match status" value="1"/>
</dbReference>
<accession>A0A166F636</accession>
<dbReference type="InterPro" id="IPR051681">
    <property type="entry name" value="Ser/Thr_Kinases-Pseudokinases"/>
</dbReference>
<dbReference type="InterPro" id="IPR011009">
    <property type="entry name" value="Kinase-like_dom_sf"/>
</dbReference>
<name>A0A166F636_9AGAM</name>
<protein>
    <submittedName>
        <fullName evidence="2">Kinase-like protein</fullName>
    </submittedName>
</protein>
<dbReference type="PIRSF" id="PIRSF000654">
    <property type="entry name" value="Integrin-linked_kinase"/>
    <property type="match status" value="1"/>
</dbReference>
<dbReference type="OrthoDB" id="4062651at2759"/>
<dbReference type="SUPFAM" id="SSF56112">
    <property type="entry name" value="Protein kinase-like (PK-like)"/>
    <property type="match status" value="1"/>
</dbReference>
<dbReference type="AlphaFoldDB" id="A0A166F636"/>
<dbReference type="GO" id="GO:0005524">
    <property type="term" value="F:ATP binding"/>
    <property type="evidence" value="ECO:0007669"/>
    <property type="project" value="InterPro"/>
</dbReference>
<organism evidence="2 3">
    <name type="scientific">Athelia psychrophila</name>
    <dbReference type="NCBI Taxonomy" id="1759441"/>
    <lineage>
        <taxon>Eukaryota</taxon>
        <taxon>Fungi</taxon>
        <taxon>Dikarya</taxon>
        <taxon>Basidiomycota</taxon>
        <taxon>Agaricomycotina</taxon>
        <taxon>Agaricomycetes</taxon>
        <taxon>Agaricomycetidae</taxon>
        <taxon>Atheliales</taxon>
        <taxon>Atheliaceae</taxon>
        <taxon>Athelia</taxon>
    </lineage>
</organism>
<evidence type="ECO:0000259" key="1">
    <source>
        <dbReference type="PROSITE" id="PS50011"/>
    </source>
</evidence>
<dbReference type="Proteomes" id="UP000076532">
    <property type="component" value="Unassembled WGS sequence"/>
</dbReference>
<evidence type="ECO:0000313" key="3">
    <source>
        <dbReference type="Proteomes" id="UP000076532"/>
    </source>
</evidence>
<gene>
    <name evidence="2" type="ORF">FIBSPDRAFT_934641</name>
</gene>
<dbReference type="PROSITE" id="PS50011">
    <property type="entry name" value="PROTEIN_KINASE_DOM"/>
    <property type="match status" value="1"/>
</dbReference>
<proteinExistence type="predicted"/>
<dbReference type="GO" id="GO:0004674">
    <property type="term" value="F:protein serine/threonine kinase activity"/>
    <property type="evidence" value="ECO:0007669"/>
    <property type="project" value="TreeGrafter"/>
</dbReference>
<feature type="domain" description="Protein kinase" evidence="1">
    <location>
        <begin position="1"/>
        <end position="286"/>
    </location>
</feature>
<dbReference type="STRING" id="436010.A0A166F636"/>
<keyword evidence="3" id="KW-1185">Reference proteome</keyword>
<dbReference type="InterPro" id="IPR001245">
    <property type="entry name" value="Ser-Thr/Tyr_kinase_cat_dom"/>
</dbReference>